<keyword evidence="3" id="KW-0597">Phosphoprotein</keyword>
<dbReference type="Pfam" id="PF02518">
    <property type="entry name" value="HATPase_c"/>
    <property type="match status" value="1"/>
</dbReference>
<dbReference type="InterPro" id="IPR004358">
    <property type="entry name" value="Sig_transdc_His_kin-like_C"/>
</dbReference>
<keyword evidence="5 11" id="KW-0418">Kinase</keyword>
<dbReference type="STRING" id="797210.Halxa_2070"/>
<dbReference type="Pfam" id="PF08448">
    <property type="entry name" value="PAS_4"/>
    <property type="match status" value="2"/>
</dbReference>
<dbReference type="InterPro" id="IPR000014">
    <property type="entry name" value="PAS"/>
</dbReference>
<keyword evidence="4" id="KW-0808">Transferase</keyword>
<feature type="domain" description="PAC" evidence="10">
    <location>
        <begin position="183"/>
        <end position="234"/>
    </location>
</feature>
<dbReference type="SMART" id="SM00388">
    <property type="entry name" value="HisKA"/>
    <property type="match status" value="1"/>
</dbReference>
<feature type="compositionally biased region" description="Basic and acidic residues" evidence="7">
    <location>
        <begin position="77"/>
        <end position="105"/>
    </location>
</feature>
<evidence type="ECO:0000259" key="9">
    <source>
        <dbReference type="PROSITE" id="PS50112"/>
    </source>
</evidence>
<dbReference type="Pfam" id="PF00512">
    <property type="entry name" value="HisKA"/>
    <property type="match status" value="1"/>
</dbReference>
<comment type="catalytic activity">
    <reaction evidence="1">
        <text>ATP + protein L-histidine = ADP + protein N-phospho-L-histidine.</text>
        <dbReference type="EC" id="2.7.13.3"/>
    </reaction>
</comment>
<dbReference type="PROSITE" id="PS50112">
    <property type="entry name" value="PAS"/>
    <property type="match status" value="1"/>
</dbReference>
<dbReference type="NCBIfam" id="TIGR00229">
    <property type="entry name" value="sensory_box"/>
    <property type="match status" value="2"/>
</dbReference>
<dbReference type="Proteomes" id="UP000006794">
    <property type="component" value="Chromosome"/>
</dbReference>
<dbReference type="InterPro" id="IPR001610">
    <property type="entry name" value="PAC"/>
</dbReference>
<evidence type="ECO:0000256" key="6">
    <source>
        <dbReference type="SAM" id="Coils"/>
    </source>
</evidence>
<dbReference type="SUPFAM" id="SSF55785">
    <property type="entry name" value="PYP-like sensor domain (PAS domain)"/>
    <property type="match status" value="3"/>
</dbReference>
<keyword evidence="12" id="KW-1185">Reference proteome</keyword>
<reference evidence="11 12" key="1">
    <citation type="journal article" date="2012" name="Stand. Genomic Sci.">
        <title>Complete genome sequence of Halopiger xanaduensis type strain (SH-6(T)).</title>
        <authorList>
            <person name="Anderson I."/>
            <person name="Tindall B.J."/>
            <person name="Rohde M."/>
            <person name="Lucas S."/>
            <person name="Han J."/>
            <person name="Lapidus A."/>
            <person name="Cheng J.F."/>
            <person name="Goodwin L."/>
            <person name="Pitluck S."/>
            <person name="Peters L."/>
            <person name="Pati A."/>
            <person name="Mikhailova N."/>
            <person name="Pagani I."/>
            <person name="Teshima H."/>
            <person name="Han C."/>
            <person name="Tapia R."/>
            <person name="Land M."/>
            <person name="Woyke T."/>
            <person name="Klenk H.P."/>
            <person name="Kyrpides N."/>
            <person name="Ivanova N."/>
        </authorList>
    </citation>
    <scope>NUCLEOTIDE SEQUENCE [LARGE SCALE GENOMIC DNA]</scope>
    <source>
        <strain evidence="12">DSM 18323 / JCM 14033 / SH-6</strain>
    </source>
</reference>
<dbReference type="HOGENOM" id="CLU_000445_114_71_2"/>
<evidence type="ECO:0000256" key="5">
    <source>
        <dbReference type="ARBA" id="ARBA00022777"/>
    </source>
</evidence>
<dbReference type="SMART" id="SM00091">
    <property type="entry name" value="PAS"/>
    <property type="match status" value="2"/>
</dbReference>
<dbReference type="PROSITE" id="PS50113">
    <property type="entry name" value="PAC"/>
    <property type="match status" value="2"/>
</dbReference>
<dbReference type="Gene3D" id="3.30.565.10">
    <property type="entry name" value="Histidine kinase-like ATPase, C-terminal domain"/>
    <property type="match status" value="1"/>
</dbReference>
<keyword evidence="6" id="KW-0175">Coiled coil</keyword>
<protein>
    <recommendedName>
        <fullName evidence="2">histidine kinase</fullName>
        <ecNumber evidence="2">2.7.13.3</ecNumber>
    </recommendedName>
</protein>
<feature type="domain" description="PAC" evidence="10">
    <location>
        <begin position="315"/>
        <end position="367"/>
    </location>
</feature>
<dbReference type="InterPro" id="IPR035965">
    <property type="entry name" value="PAS-like_dom_sf"/>
</dbReference>
<name>F8D7W4_HALXS</name>
<proteinExistence type="predicted"/>
<dbReference type="InterPro" id="IPR013656">
    <property type="entry name" value="PAS_4"/>
</dbReference>
<dbReference type="SMART" id="SM00387">
    <property type="entry name" value="HATPase_c"/>
    <property type="match status" value="1"/>
</dbReference>
<evidence type="ECO:0000313" key="12">
    <source>
        <dbReference type="Proteomes" id="UP000006794"/>
    </source>
</evidence>
<dbReference type="CDD" id="cd00130">
    <property type="entry name" value="PAS"/>
    <property type="match status" value="2"/>
</dbReference>
<dbReference type="SMART" id="SM00086">
    <property type="entry name" value="PAC"/>
    <property type="match status" value="2"/>
</dbReference>
<dbReference type="InterPro" id="IPR003594">
    <property type="entry name" value="HATPase_dom"/>
</dbReference>
<dbReference type="AlphaFoldDB" id="F8D7W4"/>
<evidence type="ECO:0000256" key="4">
    <source>
        <dbReference type="ARBA" id="ARBA00022679"/>
    </source>
</evidence>
<dbReference type="RefSeq" id="WP_013879588.1">
    <property type="nucleotide sequence ID" value="NC_015666.1"/>
</dbReference>
<gene>
    <name evidence="11" type="ordered locus">Halxa_2070</name>
</gene>
<dbReference type="PANTHER" id="PTHR43304">
    <property type="entry name" value="PHYTOCHROME-LIKE PROTEIN CPH1"/>
    <property type="match status" value="1"/>
</dbReference>
<dbReference type="eggNOG" id="arCOG08095">
    <property type="taxonomic scope" value="Archaea"/>
</dbReference>
<dbReference type="SUPFAM" id="SSF47384">
    <property type="entry name" value="Homodimeric domain of signal transducing histidine kinase"/>
    <property type="match status" value="1"/>
</dbReference>
<dbReference type="InterPro" id="IPR005467">
    <property type="entry name" value="His_kinase_dom"/>
</dbReference>
<dbReference type="EC" id="2.7.13.3" evidence="2"/>
<dbReference type="eggNOG" id="arCOG06796">
    <property type="taxonomic scope" value="Archaea"/>
</dbReference>
<dbReference type="CDD" id="cd00082">
    <property type="entry name" value="HisKA"/>
    <property type="match status" value="1"/>
</dbReference>
<evidence type="ECO:0000256" key="7">
    <source>
        <dbReference type="SAM" id="MobiDB-lite"/>
    </source>
</evidence>
<dbReference type="FunFam" id="3.30.565.10:FF:000006">
    <property type="entry name" value="Sensor histidine kinase WalK"/>
    <property type="match status" value="1"/>
</dbReference>
<dbReference type="PRINTS" id="PR00344">
    <property type="entry name" value="BCTRLSENSOR"/>
</dbReference>
<evidence type="ECO:0000256" key="3">
    <source>
        <dbReference type="ARBA" id="ARBA00022553"/>
    </source>
</evidence>
<evidence type="ECO:0000313" key="11">
    <source>
        <dbReference type="EMBL" id="AEH36695.1"/>
    </source>
</evidence>
<evidence type="ECO:0000256" key="2">
    <source>
        <dbReference type="ARBA" id="ARBA00012438"/>
    </source>
</evidence>
<dbReference type="InterPro" id="IPR000700">
    <property type="entry name" value="PAS-assoc_C"/>
</dbReference>
<dbReference type="InterPro" id="IPR003661">
    <property type="entry name" value="HisK_dim/P_dom"/>
</dbReference>
<evidence type="ECO:0000256" key="1">
    <source>
        <dbReference type="ARBA" id="ARBA00000085"/>
    </source>
</evidence>
<dbReference type="Gene3D" id="3.30.450.20">
    <property type="entry name" value="PAS domain"/>
    <property type="match status" value="3"/>
</dbReference>
<dbReference type="PROSITE" id="PS50109">
    <property type="entry name" value="HIS_KIN"/>
    <property type="match status" value="1"/>
</dbReference>
<feature type="coiled-coil region" evidence="6">
    <location>
        <begin position="348"/>
        <end position="382"/>
    </location>
</feature>
<dbReference type="GO" id="GO:0000155">
    <property type="term" value="F:phosphorelay sensor kinase activity"/>
    <property type="evidence" value="ECO:0007669"/>
    <property type="project" value="InterPro"/>
</dbReference>
<dbReference type="eggNOG" id="arCOG06712">
    <property type="taxonomic scope" value="Archaea"/>
</dbReference>
<dbReference type="Gene3D" id="1.10.287.130">
    <property type="match status" value="1"/>
</dbReference>
<feature type="region of interest" description="Disordered" evidence="7">
    <location>
        <begin position="74"/>
        <end position="105"/>
    </location>
</feature>
<dbReference type="GeneID" id="10797032"/>
<evidence type="ECO:0000259" key="10">
    <source>
        <dbReference type="PROSITE" id="PS50113"/>
    </source>
</evidence>
<accession>F8D7W4</accession>
<dbReference type="OrthoDB" id="342253at2157"/>
<dbReference type="InterPro" id="IPR036097">
    <property type="entry name" value="HisK_dim/P_sf"/>
</dbReference>
<dbReference type="PANTHER" id="PTHR43304:SF1">
    <property type="entry name" value="PAC DOMAIN-CONTAINING PROTEIN"/>
    <property type="match status" value="1"/>
</dbReference>
<dbReference type="EMBL" id="CP002839">
    <property type="protein sequence ID" value="AEH36695.1"/>
    <property type="molecule type" value="Genomic_DNA"/>
</dbReference>
<feature type="domain" description="Histidine kinase" evidence="8">
    <location>
        <begin position="499"/>
        <end position="712"/>
    </location>
</feature>
<evidence type="ECO:0000259" key="8">
    <source>
        <dbReference type="PROSITE" id="PS50109"/>
    </source>
</evidence>
<sequence>MGVPGPAPDVTLEDVRRVVAESEHPGAPVAAGEVAERLGCSTRAARTKLSELIERNELRTKRIDGTRVWWRPATQPVDERGDRSERTTRDESPEPNETDRQPNADRSLAERILETVPIGIGVVAADGTVVRGNERLFDRLPCPNGDCESDGVDAWTLYDADGEPIPNDERPWARVFDAGEPVTDYECQVEFADGERRWRSITAAPIAGDDGDEFVLLSIDDVADRKERERQLRREYDQTEKLLETAPIAIAVQNADRETIRANQRAQEAFGLSEQEFRDNPVDTGEWRIYDEDGELLDSSETTSGRVLATGEPVLDEELVFEPPNGERLYFRVNSAPIFGPDGEIERIVTAAKDVTELKARERQLEQRKAELETELSEILGRVSDAFYALDEEWRYTHLNEQAAAILDRSREELLGRPVWETIPDAVESFFREQYQRAMETQEPVSFEIEAATFDAWLEFAVYPSESGLSVYFRDITERKRYEQQLEASNERLEQFAYAASHDLQEPLRMVTSYLQLLENRYGDELDDDAEEFIEFAVDGAERMREMIDGLLEYSRVETQGDPFEPVDLNAVLADVREDLRVRIEESDADIAVEDLPTVEGDASQLRQVFQNLLTNAVQYSGDGPPQVRVSAERAGDMWDVSVRDEGVGIDPDDQDRIFEVFQRLHGREEHPGTGIGLSLCRRIVERHGGDIRVDSEPGEGTTFSFTLPAVGTAADGD</sequence>
<feature type="domain" description="PAS" evidence="9">
    <location>
        <begin position="372"/>
        <end position="442"/>
    </location>
</feature>
<dbReference type="SUPFAM" id="SSF55874">
    <property type="entry name" value="ATPase domain of HSP90 chaperone/DNA topoisomerase II/histidine kinase"/>
    <property type="match status" value="1"/>
</dbReference>
<dbReference type="eggNOG" id="arCOG02358">
    <property type="taxonomic scope" value="Archaea"/>
</dbReference>
<dbReference type="KEGG" id="hxa:Halxa_2070"/>
<organism evidence="11 12">
    <name type="scientific">Halopiger xanaduensis (strain DSM 18323 / JCM 14033 / SH-6)</name>
    <dbReference type="NCBI Taxonomy" id="797210"/>
    <lineage>
        <taxon>Archaea</taxon>
        <taxon>Methanobacteriati</taxon>
        <taxon>Methanobacteriota</taxon>
        <taxon>Stenosarchaea group</taxon>
        <taxon>Halobacteria</taxon>
        <taxon>Halobacteriales</taxon>
        <taxon>Natrialbaceae</taxon>
        <taxon>Halopiger</taxon>
    </lineage>
</organism>
<dbReference type="InterPro" id="IPR036890">
    <property type="entry name" value="HATPase_C_sf"/>
</dbReference>
<dbReference type="InterPro" id="IPR052162">
    <property type="entry name" value="Sensor_kinase/Photoreceptor"/>
</dbReference>